<evidence type="ECO:0000256" key="16">
    <source>
        <dbReference type="SAM" id="Phobius"/>
    </source>
</evidence>
<evidence type="ECO:0000259" key="17">
    <source>
        <dbReference type="PROSITE" id="PS51695"/>
    </source>
</evidence>
<dbReference type="PANTHER" id="PTHR14218:SF39">
    <property type="entry name" value="PEPTIDASE S53 DOMAIN-CONTAINING PROTEIN"/>
    <property type="match status" value="1"/>
</dbReference>
<dbReference type="Proteomes" id="UP000091918">
    <property type="component" value="Unassembled WGS sequence"/>
</dbReference>
<dbReference type="SMART" id="SM00944">
    <property type="entry name" value="Pro-kuma_activ"/>
    <property type="match status" value="1"/>
</dbReference>
<dbReference type="EC" id="3.4.14.10" evidence="4"/>
<dbReference type="FunFam" id="3.40.50.200:FF:000015">
    <property type="entry name" value="Tripeptidyl peptidase A"/>
    <property type="match status" value="1"/>
</dbReference>
<dbReference type="CDD" id="cd04056">
    <property type="entry name" value="Peptidases_S53"/>
    <property type="match status" value="1"/>
</dbReference>
<dbReference type="InterPro" id="IPR036852">
    <property type="entry name" value="Peptidase_S8/S53_dom_sf"/>
</dbReference>
<dbReference type="EMBL" id="LGUA01000237">
    <property type="protein sequence ID" value="OAX82928.1"/>
    <property type="molecule type" value="Genomic_DNA"/>
</dbReference>
<feature type="binding site" evidence="15">
    <location>
        <position position="609"/>
    </location>
    <ligand>
        <name>Ca(2+)</name>
        <dbReference type="ChEBI" id="CHEBI:29108"/>
    </ligand>
</feature>
<feature type="active site" description="Charge relay system" evidence="15">
    <location>
        <position position="566"/>
    </location>
</feature>
<comment type="caution">
    <text evidence="18">The sequence shown here is derived from an EMBL/GenBank/DDBJ whole genome shotgun (WGS) entry which is preliminary data.</text>
</comment>
<dbReference type="InterPro" id="IPR000209">
    <property type="entry name" value="Peptidase_S8/S53_dom"/>
</dbReference>
<keyword evidence="19" id="KW-1185">Reference proteome</keyword>
<evidence type="ECO:0000313" key="19">
    <source>
        <dbReference type="Proteomes" id="UP000091918"/>
    </source>
</evidence>
<keyword evidence="16" id="KW-0812">Transmembrane</keyword>
<dbReference type="GO" id="GO:0005576">
    <property type="term" value="C:extracellular region"/>
    <property type="evidence" value="ECO:0007669"/>
    <property type="project" value="UniProtKB-SubCell"/>
</dbReference>
<keyword evidence="6 15" id="KW-0645">Protease</keyword>
<name>A0A1B7P1P0_9EURO</name>
<keyword evidence="8" id="KW-0732">Signal</keyword>
<feature type="domain" description="Peptidase S53" evidence="17">
    <location>
        <begin position="257"/>
        <end position="649"/>
    </location>
</feature>
<keyword evidence="5" id="KW-0964">Secreted</keyword>
<dbReference type="InterPro" id="IPR015366">
    <property type="entry name" value="S53_propep"/>
</dbReference>
<feature type="binding site" evidence="15">
    <location>
        <position position="608"/>
    </location>
    <ligand>
        <name>Ca(2+)</name>
        <dbReference type="ChEBI" id="CHEBI:29108"/>
    </ligand>
</feature>
<evidence type="ECO:0000256" key="4">
    <source>
        <dbReference type="ARBA" id="ARBA00012462"/>
    </source>
</evidence>
<dbReference type="InterPro" id="IPR023828">
    <property type="entry name" value="Peptidase_S8_Ser-AS"/>
</dbReference>
<comment type="subcellular location">
    <subcellularLocation>
        <location evidence="3">Secreted</location>
        <location evidence="3">Extracellular space</location>
    </subcellularLocation>
</comment>
<evidence type="ECO:0000256" key="13">
    <source>
        <dbReference type="ARBA" id="ARBA00023145"/>
    </source>
</evidence>
<comment type="function">
    <text evidence="2">Secreted tripeptidyl-peptidase which degrades proteins at acidic pHs and is involved in virulence.</text>
</comment>
<comment type="cofactor">
    <cofactor evidence="15">
        <name>Ca(2+)</name>
        <dbReference type="ChEBI" id="CHEBI:29108"/>
    </cofactor>
    <text evidence="15">Binds 1 Ca(2+) ion per subunit.</text>
</comment>
<keyword evidence="7 15" id="KW-0479">Metal-binding</keyword>
<keyword evidence="12" id="KW-0843">Virulence</keyword>
<dbReference type="STRING" id="1658172.A0A1B7P1P0"/>
<feature type="active site" description="Charge relay system" evidence="15">
    <location>
        <position position="342"/>
    </location>
</feature>
<reference evidence="18 19" key="1">
    <citation type="submission" date="2015-07" db="EMBL/GenBank/DDBJ databases">
        <title>Emmonsia species relationships and genome sequence.</title>
        <authorList>
            <person name="Cuomo C.A."/>
            <person name="Schwartz I.S."/>
            <person name="Kenyon C."/>
            <person name="de Hoog G.S."/>
            <person name="Govender N.P."/>
            <person name="Botha A."/>
            <person name="Moreno L."/>
            <person name="de Vries M."/>
            <person name="Munoz J.F."/>
            <person name="Stielow J.B."/>
        </authorList>
    </citation>
    <scope>NUCLEOTIDE SEQUENCE [LARGE SCALE GENOMIC DNA]</scope>
    <source>
        <strain evidence="18 19">CBS 136260</strain>
    </source>
</reference>
<keyword evidence="14" id="KW-0325">Glycoprotein</keyword>
<dbReference type="GO" id="GO:0006508">
    <property type="term" value="P:proteolysis"/>
    <property type="evidence" value="ECO:0007669"/>
    <property type="project" value="UniProtKB-KW"/>
</dbReference>
<keyword evidence="16" id="KW-0472">Membrane</keyword>
<evidence type="ECO:0000256" key="7">
    <source>
        <dbReference type="ARBA" id="ARBA00022723"/>
    </source>
</evidence>
<dbReference type="Gene3D" id="3.40.50.200">
    <property type="entry name" value="Peptidase S8/S53 domain"/>
    <property type="match status" value="1"/>
</dbReference>
<evidence type="ECO:0000256" key="6">
    <source>
        <dbReference type="ARBA" id="ARBA00022670"/>
    </source>
</evidence>
<keyword evidence="9 15" id="KW-0378">Hydrolase</keyword>
<evidence type="ECO:0000256" key="9">
    <source>
        <dbReference type="ARBA" id="ARBA00022801"/>
    </source>
</evidence>
<dbReference type="PROSITE" id="PS00138">
    <property type="entry name" value="SUBTILASE_SER"/>
    <property type="match status" value="1"/>
</dbReference>
<keyword evidence="11 15" id="KW-0106">Calcium</keyword>
<evidence type="ECO:0000313" key="18">
    <source>
        <dbReference type="EMBL" id="OAX82928.1"/>
    </source>
</evidence>
<dbReference type="SUPFAM" id="SSF54897">
    <property type="entry name" value="Protease propeptides/inhibitors"/>
    <property type="match status" value="1"/>
</dbReference>
<dbReference type="InterPro" id="IPR030400">
    <property type="entry name" value="Sedolisin_dom"/>
</dbReference>
<keyword evidence="10 15" id="KW-0720">Serine protease</keyword>
<feature type="binding site" evidence="15">
    <location>
        <position position="627"/>
    </location>
    <ligand>
        <name>Ca(2+)</name>
        <dbReference type="ChEBI" id="CHEBI:29108"/>
    </ligand>
</feature>
<dbReference type="GO" id="GO:0008240">
    <property type="term" value="F:tripeptidyl-peptidase activity"/>
    <property type="evidence" value="ECO:0007669"/>
    <property type="project" value="UniProtKB-EC"/>
</dbReference>
<evidence type="ECO:0000256" key="11">
    <source>
        <dbReference type="ARBA" id="ARBA00022837"/>
    </source>
</evidence>
<dbReference type="PROSITE" id="PS51695">
    <property type="entry name" value="SEDOLISIN"/>
    <property type="match status" value="1"/>
</dbReference>
<sequence length="663" mass="73743">MSSQEYHVTNAFHDDDIEAGFTADGMALWILFAILFVGFEALSSSEAKRTSYVLKESHPALSKWIRESAAPQSMNISLQIGLVQGRLYELEKNLQEVSNPFHKRYGQFLAKDEVARLLRPRQDAVDLTQAWLEEHGVSIHRHRFNAARDWLRVTVSIAEAERLLDTKYFTYRYEHQTAIRTTEWSLPHYLHDVIDTIQPTTSFMYIPARIKTRQNQDHKVTDLNQLAEDIAPGIGTDVDLDNIPPDLTPQQACNASAVTPLCLRSLYGTLYYKADPHSGTRMALVNYSGEFNNRSDISQFLKLYRPDALSSAESFEDVSINGGINQQRPVTPQQYAQGVGREGNLDAEVMISIAHPIPLTTYTVGGPKPPFTPDSFTPTNTNEPFLAWLNWILDQPDSQLPSVVSTSYGDIEHTVPISYARRVCNGFAQLGARGVSVIMGSGDHGVGHPGDCYSNDGLSTPEFLVSFPDSCPWVTSVGATKGIEPEVVAVNDRNGFSSGGGFSRYFPRPDYQASNPNSVSRYLSYIGDLHSGMYNPYGRAIPDVSAQGYRYVTIWNGETKLVDGTSASTPSFAAIVALVNDALAAEQKPPLGFLNPWLYAEGHKAFRDVIEGTNGGCNTTGFPALKGWDAASGWGTPWFPKFRELALKRRLRETRPWYVKWFT</sequence>
<dbReference type="AlphaFoldDB" id="A0A1B7P1P0"/>
<dbReference type="Pfam" id="PF00082">
    <property type="entry name" value="Peptidase_S8"/>
    <property type="match status" value="1"/>
</dbReference>
<keyword evidence="16" id="KW-1133">Transmembrane helix</keyword>
<comment type="catalytic activity">
    <reaction evidence="1">
        <text>Release of an N-terminal tripeptide from a polypeptide.</text>
        <dbReference type="EC" id="3.4.14.10"/>
    </reaction>
</comment>
<dbReference type="OrthoDB" id="409122at2759"/>
<evidence type="ECO:0000256" key="15">
    <source>
        <dbReference type="PROSITE-ProRule" id="PRU01032"/>
    </source>
</evidence>
<dbReference type="CDD" id="cd11377">
    <property type="entry name" value="Pro-peptidase_S53"/>
    <property type="match status" value="1"/>
</dbReference>
<dbReference type="SUPFAM" id="SSF52743">
    <property type="entry name" value="Subtilisin-like"/>
    <property type="match status" value="1"/>
</dbReference>
<evidence type="ECO:0000256" key="2">
    <source>
        <dbReference type="ARBA" id="ARBA00002451"/>
    </source>
</evidence>
<evidence type="ECO:0000256" key="14">
    <source>
        <dbReference type="ARBA" id="ARBA00023180"/>
    </source>
</evidence>
<protein>
    <recommendedName>
        <fullName evidence="4">tripeptidyl-peptidase II</fullName>
        <ecNumber evidence="4">3.4.14.10</ecNumber>
    </recommendedName>
</protein>
<dbReference type="PANTHER" id="PTHR14218">
    <property type="entry name" value="PROTEASE S8 TRIPEPTIDYL PEPTIDASE I CLN2"/>
    <property type="match status" value="1"/>
</dbReference>
<dbReference type="InterPro" id="IPR050819">
    <property type="entry name" value="Tripeptidyl-peptidase_I"/>
</dbReference>
<gene>
    <name evidence="18" type="ORF">ACJ72_02716</name>
</gene>
<dbReference type="GO" id="GO:0046872">
    <property type="term" value="F:metal ion binding"/>
    <property type="evidence" value="ECO:0007669"/>
    <property type="project" value="UniProtKB-UniRule"/>
</dbReference>
<evidence type="ECO:0000256" key="5">
    <source>
        <dbReference type="ARBA" id="ARBA00022525"/>
    </source>
</evidence>
<evidence type="ECO:0000256" key="3">
    <source>
        <dbReference type="ARBA" id="ARBA00004239"/>
    </source>
</evidence>
<proteinExistence type="predicted"/>
<feature type="binding site" evidence="15">
    <location>
        <position position="629"/>
    </location>
    <ligand>
        <name>Ca(2+)</name>
        <dbReference type="ChEBI" id="CHEBI:29108"/>
    </ligand>
</feature>
<evidence type="ECO:0000256" key="1">
    <source>
        <dbReference type="ARBA" id="ARBA00001910"/>
    </source>
</evidence>
<dbReference type="GO" id="GO:0004252">
    <property type="term" value="F:serine-type endopeptidase activity"/>
    <property type="evidence" value="ECO:0007669"/>
    <property type="project" value="UniProtKB-UniRule"/>
</dbReference>
<organism evidence="18 19">
    <name type="scientific">Emergomyces africanus</name>
    <dbReference type="NCBI Taxonomy" id="1955775"/>
    <lineage>
        <taxon>Eukaryota</taxon>
        <taxon>Fungi</taxon>
        <taxon>Dikarya</taxon>
        <taxon>Ascomycota</taxon>
        <taxon>Pezizomycotina</taxon>
        <taxon>Eurotiomycetes</taxon>
        <taxon>Eurotiomycetidae</taxon>
        <taxon>Onygenales</taxon>
        <taxon>Ajellomycetaceae</taxon>
        <taxon>Emergomyces</taxon>
    </lineage>
</organism>
<evidence type="ECO:0000256" key="8">
    <source>
        <dbReference type="ARBA" id="ARBA00022729"/>
    </source>
</evidence>
<feature type="active site" description="Charge relay system" evidence="15">
    <location>
        <position position="346"/>
    </location>
</feature>
<keyword evidence="13" id="KW-0865">Zymogen</keyword>
<evidence type="ECO:0000256" key="10">
    <source>
        <dbReference type="ARBA" id="ARBA00022825"/>
    </source>
</evidence>
<dbReference type="Pfam" id="PF09286">
    <property type="entry name" value="Pro-kuma_activ"/>
    <property type="match status" value="1"/>
</dbReference>
<evidence type="ECO:0000256" key="12">
    <source>
        <dbReference type="ARBA" id="ARBA00023026"/>
    </source>
</evidence>
<feature type="transmembrane region" description="Helical" evidence="16">
    <location>
        <begin position="26"/>
        <end position="42"/>
    </location>
</feature>
<accession>A0A1B7P1P0</accession>